<organism evidence="2 3">
    <name type="scientific">Ridgeia piscesae</name>
    <name type="common">Tubeworm</name>
    <dbReference type="NCBI Taxonomy" id="27915"/>
    <lineage>
        <taxon>Eukaryota</taxon>
        <taxon>Metazoa</taxon>
        <taxon>Spiralia</taxon>
        <taxon>Lophotrochozoa</taxon>
        <taxon>Annelida</taxon>
        <taxon>Polychaeta</taxon>
        <taxon>Sedentaria</taxon>
        <taxon>Canalipalpata</taxon>
        <taxon>Sabellida</taxon>
        <taxon>Siboglinidae</taxon>
        <taxon>Ridgeia</taxon>
    </lineage>
</organism>
<gene>
    <name evidence="2" type="ORF">NP493_409g05031</name>
</gene>
<dbReference type="InterPro" id="IPR003961">
    <property type="entry name" value="FN3_dom"/>
</dbReference>
<accession>A0AAD9NSU4</accession>
<dbReference type="PANTHER" id="PTHR16897">
    <property type="entry name" value="OS10G0105400 PROTEIN"/>
    <property type="match status" value="1"/>
</dbReference>
<dbReference type="InterPro" id="IPR036116">
    <property type="entry name" value="FN3_sf"/>
</dbReference>
<protein>
    <submittedName>
        <fullName evidence="2">Uncharacterized protein</fullName>
    </submittedName>
</protein>
<comment type="caution">
    <text evidence="2">The sequence shown here is derived from an EMBL/GenBank/DDBJ whole genome shotgun (WGS) entry which is preliminary data.</text>
</comment>
<dbReference type="InterPro" id="IPR013783">
    <property type="entry name" value="Ig-like_fold"/>
</dbReference>
<dbReference type="CDD" id="cd00063">
    <property type="entry name" value="FN3"/>
    <property type="match status" value="1"/>
</dbReference>
<dbReference type="Gene3D" id="2.60.40.10">
    <property type="entry name" value="Immunoglobulins"/>
    <property type="match status" value="2"/>
</dbReference>
<evidence type="ECO:0000313" key="3">
    <source>
        <dbReference type="Proteomes" id="UP001209878"/>
    </source>
</evidence>
<name>A0AAD9NSU4_RIDPI</name>
<evidence type="ECO:0000313" key="2">
    <source>
        <dbReference type="EMBL" id="KAK2181150.1"/>
    </source>
</evidence>
<sequence length="1938" mass="210729">MYKWAVGRSPCAQDIYPFTDAHKDLKRVTEWTNTGITERHLDEPDGKYYVSVQAINNVQRGPLATIICHSQPITVDRSPPVIQSITNVQYDPVAGVMSMDVDGGDPTSGLERVEVAVGKAATKDDVLPWTVVADHAHPTLVVTNLPENTDLWVRVRLTNKAGWKTDGHAPSPLNVKLSSPDLGHVYDGTQSGQDISAQSSTSKICATWDGFTDTQYTISKFAVGVSSQPAGTDDVSSFLEVPAAAFSHCVDGLTLQHGATYYVIVVAFNTAGKSSKAYSDGVIVDTTPVIAGRVRDGDSIDQDRQFTANETTVVATWAGFDDPESLIKSFRVDVYRTPPDGVSPETLVRSERGVAPSVSAVQLTGFHLHDGDKVRVEVTATNNVDDSVHATSDGVTIDLTDPVLVALVDGDTVDTDLQSTNNTASLSATWQFEDAESSIDHYEIEAYELSSGNETVIFPSIPPRVVPGNTTTFTTDELLTNGGQLTVNATYWMRVTAVNGAGLRITRDTDGVVITNEPPETVPVSPAVSTPSLPSDTTPPDPGSLNCSVYQLGDAELACSWTDFSDAESEVDYYKFGIGRALGDDSVFVFQRIDPNVNEYKASGLAVLFEQSGSYYATIVAVNKAGLSTPVRSDVIINVDVTPPKGGLVIDLGDSSDQLPATSDNDAICQRSMTQVAVSWEAFQDRELLVFRYEVAFGTTPGDTDISPFETVPDGNLSYTSTELNLTTVRQVFATVRAFNEAGLNATAVSNGVHVSRVSAGLSPLTPPYVNDGSRQNIDTDVQGETNWTSANWYFGGDPCPIKTYKWTVYNDKHAVVQPEKILPGDQTSVHVSDGSLQVGQTYYSVIVAVNELDVEQTERSDGVTVVDLSVDPASVVVTPGPSSVVPGSVKDGTKEGVDVNFQLSMNTLSATWGGFHTCANEAAGNTDEIDYYEVAVGTSRTESTKITSVRVFTKVGLNTKHTFIRLQLTMSTVYYFTVRAHSKSGAVAQVTSNGVKVQRKTVITKGHVEVAKYTPSKTELSFSWSGFGFEVPLISYSWGLVKSTVTLGTDCANIVSGKLFSNIKHKQTDVGSDTGVRVKDLTLEHGGEYQVFVAATDEIDNCVIVTGVFTVDATPPNEGTVGVGSDLNDKKVFYSPTTDTLEASWSGVKDDESGIKQMQIALHKAKNASCTVTEDEMKDALEPVVPHVEIAVKESGHYLFRSLTLMNAIVYYVEIKATNGAGGTSSVLSKPIVLDTADPYGGVVIDGHDFKKDLSYQGQNIEMRGVFKYLPQIKEPPKDREYPMTSQHGDWKTITHEDLTLVTGGSMKGVSFKPDHLSYEPDGMTISLQKDTATHTRMASAAIETVAAAYPTGKYDFHIKAAGSSLGGVTAVSFFDGEKNTFADMPIIGGNYPLVIKKKEGGTSSTTNGVNIINKGTSKDDESEETRGFGFQLYPNKTTNVNESQWLLVVWAANIKQPNMVGLPFDPSEKKHKYTLQIDREEKLQDDEIWSITMYADNKRTAVLMGAKNISSDAQLILGVYPRDGDVAETTNDFDQPKVTAVFSELTFPPVIEDPNRKGAPFQENNNVPIVKFFAGVGYEELKDDVVPFREVAEPCIPCEGLCVEEICNNTCKPNEVQLIKIVLDNLELVNASIYDTEFNTTTLVKHFLTVKAVTGSGRDVITSSDGIFMDLTPPYIDELYHLDLPYSDKEPVHFQGTNTTIAVYLETMDNETKIVEHWWAIGTSPGGTDVQEFVKFDGKENRVWNDTLELEEKQPYYVTLTTVNEAGLNTTQTTSGVMLVLTCPNVSMTTTYFNETIPFPSSSVAARITRNQTMLHVGWGDPLPEDLITQNINFSIGRQPHIDDIVALTYVAGNFSGELVVSANGFYLIGENITTTNLTMIAEWETKVDDLNAQYLMEPGRTLYANLSACSYGHHCCDVPMVPVMIVRKYTTYNTT</sequence>
<reference evidence="2" key="1">
    <citation type="journal article" date="2023" name="Mol. Biol. Evol.">
        <title>Third-Generation Sequencing Reveals the Adaptive Role of the Epigenome in Three Deep-Sea Polychaetes.</title>
        <authorList>
            <person name="Perez M."/>
            <person name="Aroh O."/>
            <person name="Sun Y."/>
            <person name="Lan Y."/>
            <person name="Juniper S.K."/>
            <person name="Young C.R."/>
            <person name="Angers B."/>
            <person name="Qian P.Y."/>
        </authorList>
    </citation>
    <scope>NUCLEOTIDE SEQUENCE</scope>
    <source>
        <strain evidence="2">R07B-5</strain>
    </source>
</reference>
<feature type="region of interest" description="Disordered" evidence="1">
    <location>
        <begin position="518"/>
        <end position="542"/>
    </location>
</feature>
<dbReference type="SUPFAM" id="SSF49265">
    <property type="entry name" value="Fibronectin type III"/>
    <property type="match status" value="3"/>
</dbReference>
<dbReference type="Proteomes" id="UP001209878">
    <property type="component" value="Unassembled WGS sequence"/>
</dbReference>
<dbReference type="Gene3D" id="2.60.120.200">
    <property type="match status" value="1"/>
</dbReference>
<dbReference type="PANTHER" id="PTHR16897:SF2">
    <property type="entry name" value="OS03G0226600 PROTEIN"/>
    <property type="match status" value="1"/>
</dbReference>
<evidence type="ECO:0000256" key="1">
    <source>
        <dbReference type="SAM" id="MobiDB-lite"/>
    </source>
</evidence>
<proteinExistence type="predicted"/>
<dbReference type="EMBL" id="JAODUO010000409">
    <property type="protein sequence ID" value="KAK2181150.1"/>
    <property type="molecule type" value="Genomic_DNA"/>
</dbReference>
<keyword evidence="3" id="KW-1185">Reference proteome</keyword>